<organism evidence="1 2">
    <name type="scientific">Trifolium medium</name>
    <dbReference type="NCBI Taxonomy" id="97028"/>
    <lineage>
        <taxon>Eukaryota</taxon>
        <taxon>Viridiplantae</taxon>
        <taxon>Streptophyta</taxon>
        <taxon>Embryophyta</taxon>
        <taxon>Tracheophyta</taxon>
        <taxon>Spermatophyta</taxon>
        <taxon>Magnoliopsida</taxon>
        <taxon>eudicotyledons</taxon>
        <taxon>Gunneridae</taxon>
        <taxon>Pentapetalae</taxon>
        <taxon>rosids</taxon>
        <taxon>fabids</taxon>
        <taxon>Fabales</taxon>
        <taxon>Fabaceae</taxon>
        <taxon>Papilionoideae</taxon>
        <taxon>50 kb inversion clade</taxon>
        <taxon>NPAAA clade</taxon>
        <taxon>Hologalegina</taxon>
        <taxon>IRL clade</taxon>
        <taxon>Trifolieae</taxon>
        <taxon>Trifolium</taxon>
    </lineage>
</organism>
<proteinExistence type="predicted"/>
<evidence type="ECO:0000313" key="1">
    <source>
        <dbReference type="EMBL" id="MCI65819.1"/>
    </source>
</evidence>
<reference evidence="1 2" key="1">
    <citation type="journal article" date="2018" name="Front. Plant Sci.">
        <title>Red Clover (Trifolium pratense) and Zigzag Clover (T. medium) - A Picture of Genomic Similarities and Differences.</title>
        <authorList>
            <person name="Dluhosova J."/>
            <person name="Istvanek J."/>
            <person name="Nedelnik J."/>
            <person name="Repkova J."/>
        </authorList>
    </citation>
    <scope>NUCLEOTIDE SEQUENCE [LARGE SCALE GENOMIC DNA]</scope>
    <source>
        <strain evidence="2">cv. 10/8</strain>
        <tissue evidence="1">Leaf</tissue>
    </source>
</reference>
<sequence length="14" mass="1401">IAGFGSMTSVTTTQ</sequence>
<keyword evidence="2" id="KW-1185">Reference proteome</keyword>
<comment type="caution">
    <text evidence="1">The sequence shown here is derived from an EMBL/GenBank/DDBJ whole genome shotgun (WGS) entry which is preliminary data.</text>
</comment>
<name>A0A392TXW6_9FABA</name>
<dbReference type="Proteomes" id="UP000265520">
    <property type="component" value="Unassembled WGS sequence"/>
</dbReference>
<dbReference type="EMBL" id="LXQA010683205">
    <property type="protein sequence ID" value="MCI65819.1"/>
    <property type="molecule type" value="Genomic_DNA"/>
</dbReference>
<evidence type="ECO:0000313" key="2">
    <source>
        <dbReference type="Proteomes" id="UP000265520"/>
    </source>
</evidence>
<feature type="non-terminal residue" evidence="1">
    <location>
        <position position="1"/>
    </location>
</feature>
<accession>A0A392TXW6</accession>
<protein>
    <submittedName>
        <fullName evidence="1">Uncharacterized protein</fullName>
    </submittedName>
</protein>